<gene>
    <name evidence="2" type="ORF">EXIGLDRAFT_156166</name>
</gene>
<organism evidence="2 3">
    <name type="scientific">Exidia glandulosa HHB12029</name>
    <dbReference type="NCBI Taxonomy" id="1314781"/>
    <lineage>
        <taxon>Eukaryota</taxon>
        <taxon>Fungi</taxon>
        <taxon>Dikarya</taxon>
        <taxon>Basidiomycota</taxon>
        <taxon>Agaricomycotina</taxon>
        <taxon>Agaricomycetes</taxon>
        <taxon>Auriculariales</taxon>
        <taxon>Exidiaceae</taxon>
        <taxon>Exidia</taxon>
    </lineage>
</organism>
<feature type="region of interest" description="Disordered" evidence="1">
    <location>
        <begin position="290"/>
        <end position="359"/>
    </location>
</feature>
<accession>A0A165N7W5</accession>
<dbReference type="AlphaFoldDB" id="A0A165N7W5"/>
<feature type="region of interest" description="Disordered" evidence="1">
    <location>
        <begin position="192"/>
        <end position="230"/>
    </location>
</feature>
<keyword evidence="3" id="KW-1185">Reference proteome</keyword>
<dbReference type="InParanoid" id="A0A165N7W5"/>
<feature type="region of interest" description="Disordered" evidence="1">
    <location>
        <begin position="390"/>
        <end position="420"/>
    </location>
</feature>
<feature type="region of interest" description="Disordered" evidence="1">
    <location>
        <begin position="97"/>
        <end position="178"/>
    </location>
</feature>
<sequence length="464" mass="46981">MTKLSRQLKTSLQYAKLKVEHGWTKQNLNEVENLYFHYRLQGRDPPVPQRPSVPARRTRNKLQRPAAQVVTPDDAQTGFVTVADAVASASATNHAQSTAAAVSSDSAPGQPQVNGTRSRRATGTGDVEMTGSEADADGEAEEEHDAATPTTTRPATPPRTGAALPSTPASAAPAPRTVSALASPAPIFPGPQYFSAPPMPTSSTFPLPSGSPSRPPRRGSGAALPAQNGMLPGVGPLPPHILAALAADGIPAANVQAGIASLIASGQIKVPPGATLRAVPVSMSMPIGAVAGPSRGSAPPAAPPSTSRAASKAPPAKTTQNGLSSPFNSKSKSGGGASSVFNNGSGKGGGGGSSTSYESFWQDQTSDMKKYEALLNHPNPQIAAAAANVLKAQPRSTPSSSATPPLPSATFPYPSTGGSAAPAVAQAKTAVVSVSDDPAVRAARLGVSRRPSPIVDESRSRTAV</sequence>
<dbReference type="STRING" id="1314781.A0A165N7W5"/>
<evidence type="ECO:0000313" key="3">
    <source>
        <dbReference type="Proteomes" id="UP000077266"/>
    </source>
</evidence>
<dbReference type="EMBL" id="KV425901">
    <property type="protein sequence ID" value="KZW00348.1"/>
    <property type="molecule type" value="Genomic_DNA"/>
</dbReference>
<feature type="compositionally biased region" description="Polar residues" evidence="1">
    <location>
        <begin position="319"/>
        <end position="328"/>
    </location>
</feature>
<feature type="compositionally biased region" description="Acidic residues" evidence="1">
    <location>
        <begin position="134"/>
        <end position="144"/>
    </location>
</feature>
<feature type="compositionally biased region" description="Low complexity" evidence="1">
    <location>
        <begin position="147"/>
        <end position="178"/>
    </location>
</feature>
<proteinExistence type="predicted"/>
<evidence type="ECO:0000256" key="1">
    <source>
        <dbReference type="SAM" id="MobiDB-lite"/>
    </source>
</evidence>
<feature type="region of interest" description="Disordered" evidence="1">
    <location>
        <begin position="42"/>
        <end position="70"/>
    </location>
</feature>
<name>A0A165N7W5_EXIGL</name>
<dbReference type="Proteomes" id="UP000077266">
    <property type="component" value="Unassembled WGS sequence"/>
</dbReference>
<feature type="compositionally biased region" description="Polar residues" evidence="1">
    <location>
        <begin position="97"/>
        <end position="116"/>
    </location>
</feature>
<evidence type="ECO:0000313" key="2">
    <source>
        <dbReference type="EMBL" id="KZW00348.1"/>
    </source>
</evidence>
<feature type="region of interest" description="Disordered" evidence="1">
    <location>
        <begin position="444"/>
        <end position="464"/>
    </location>
</feature>
<feature type="compositionally biased region" description="Low complexity" evidence="1">
    <location>
        <begin position="392"/>
        <end position="403"/>
    </location>
</feature>
<protein>
    <submittedName>
        <fullName evidence="2">Uncharacterized protein</fullName>
    </submittedName>
</protein>
<dbReference type="OrthoDB" id="2359117at2759"/>
<feature type="compositionally biased region" description="Low complexity" evidence="1">
    <location>
        <begin position="291"/>
        <end position="318"/>
    </location>
</feature>
<reference evidence="2 3" key="1">
    <citation type="journal article" date="2016" name="Mol. Biol. Evol.">
        <title>Comparative Genomics of Early-Diverging Mushroom-Forming Fungi Provides Insights into the Origins of Lignocellulose Decay Capabilities.</title>
        <authorList>
            <person name="Nagy L.G."/>
            <person name="Riley R."/>
            <person name="Tritt A."/>
            <person name="Adam C."/>
            <person name="Daum C."/>
            <person name="Floudas D."/>
            <person name="Sun H."/>
            <person name="Yadav J.S."/>
            <person name="Pangilinan J."/>
            <person name="Larsson K.H."/>
            <person name="Matsuura K."/>
            <person name="Barry K."/>
            <person name="Labutti K."/>
            <person name="Kuo R."/>
            <person name="Ohm R.A."/>
            <person name="Bhattacharya S.S."/>
            <person name="Shirouzu T."/>
            <person name="Yoshinaga Y."/>
            <person name="Martin F.M."/>
            <person name="Grigoriev I.V."/>
            <person name="Hibbett D.S."/>
        </authorList>
    </citation>
    <scope>NUCLEOTIDE SEQUENCE [LARGE SCALE GENOMIC DNA]</scope>
    <source>
        <strain evidence="2 3">HHB12029</strain>
    </source>
</reference>